<dbReference type="SUPFAM" id="SSF53300">
    <property type="entry name" value="vWA-like"/>
    <property type="match status" value="1"/>
</dbReference>
<comment type="subcellular location">
    <subcellularLocation>
        <location evidence="2">Chromosome</location>
        <location evidence="2">Telomere</location>
    </subcellularLocation>
    <subcellularLocation>
        <location evidence="1">Nucleus</location>
    </subcellularLocation>
</comment>
<evidence type="ECO:0000256" key="17">
    <source>
        <dbReference type="ARBA" id="ARBA00031811"/>
    </source>
</evidence>
<feature type="region of interest" description="Disordered" evidence="19">
    <location>
        <begin position="559"/>
        <end position="586"/>
    </location>
</feature>
<dbReference type="Gene3D" id="3.40.50.410">
    <property type="entry name" value="von Willebrand factor, type A domain"/>
    <property type="match status" value="1"/>
</dbReference>
<gene>
    <name evidence="21" type="ORF">NADFUDRAFT_63968</name>
</gene>
<dbReference type="InterPro" id="IPR005161">
    <property type="entry name" value="Ku_N"/>
</dbReference>
<dbReference type="InterPro" id="IPR027388">
    <property type="entry name" value="Ku70_bridge/pillars_dom_sf"/>
</dbReference>
<dbReference type="SUPFAM" id="SSF100939">
    <property type="entry name" value="SPOC domain-like"/>
    <property type="match status" value="1"/>
</dbReference>
<keyword evidence="15" id="KW-0234">DNA repair</keyword>
<dbReference type="CDD" id="cd00788">
    <property type="entry name" value="KU70"/>
    <property type="match status" value="1"/>
</dbReference>
<dbReference type="InterPro" id="IPR006165">
    <property type="entry name" value="Ku70"/>
</dbReference>
<dbReference type="GO" id="GO:0003684">
    <property type="term" value="F:damaged DNA binding"/>
    <property type="evidence" value="ECO:0007669"/>
    <property type="project" value="InterPro"/>
</dbReference>
<evidence type="ECO:0000313" key="22">
    <source>
        <dbReference type="Proteomes" id="UP000095009"/>
    </source>
</evidence>
<evidence type="ECO:0000256" key="1">
    <source>
        <dbReference type="ARBA" id="ARBA00004123"/>
    </source>
</evidence>
<organism evidence="21 22">
    <name type="scientific">Nadsonia fulvescens var. elongata DSM 6958</name>
    <dbReference type="NCBI Taxonomy" id="857566"/>
    <lineage>
        <taxon>Eukaryota</taxon>
        <taxon>Fungi</taxon>
        <taxon>Dikarya</taxon>
        <taxon>Ascomycota</taxon>
        <taxon>Saccharomycotina</taxon>
        <taxon>Dipodascomycetes</taxon>
        <taxon>Dipodascales</taxon>
        <taxon>Dipodascales incertae sedis</taxon>
        <taxon>Nadsonia</taxon>
    </lineage>
</organism>
<dbReference type="GO" id="GO:0043564">
    <property type="term" value="C:Ku70:Ku80 complex"/>
    <property type="evidence" value="ECO:0007669"/>
    <property type="project" value="InterPro"/>
</dbReference>
<dbReference type="InterPro" id="IPR006164">
    <property type="entry name" value="DNA_bd_Ku70/Ku80"/>
</dbReference>
<evidence type="ECO:0000256" key="2">
    <source>
        <dbReference type="ARBA" id="ARBA00004574"/>
    </source>
</evidence>
<dbReference type="InterPro" id="IPR036465">
    <property type="entry name" value="vWFA_dom_sf"/>
</dbReference>
<dbReference type="GO" id="GO:0000723">
    <property type="term" value="P:telomere maintenance"/>
    <property type="evidence" value="ECO:0007669"/>
    <property type="project" value="InterPro"/>
</dbReference>
<evidence type="ECO:0000256" key="9">
    <source>
        <dbReference type="ARBA" id="ARBA00022801"/>
    </source>
</evidence>
<evidence type="ECO:0000256" key="3">
    <source>
        <dbReference type="ARBA" id="ARBA00005240"/>
    </source>
</evidence>
<dbReference type="Gene3D" id="4.10.970.10">
    <property type="entry name" value="Ku70, bridge and pillars"/>
    <property type="match status" value="1"/>
</dbReference>
<evidence type="ECO:0000256" key="13">
    <source>
        <dbReference type="ARBA" id="ARBA00023125"/>
    </source>
</evidence>
<comment type="similarity">
    <text evidence="3">Belongs to the ku70 family.</text>
</comment>
<keyword evidence="22" id="KW-1185">Reference proteome</keyword>
<dbReference type="AlphaFoldDB" id="A0A1E3PT04"/>
<evidence type="ECO:0000256" key="8">
    <source>
        <dbReference type="ARBA" id="ARBA00022763"/>
    </source>
</evidence>
<keyword evidence="11" id="KW-0067">ATP-binding</keyword>
<keyword evidence="6" id="KW-0158">Chromosome</keyword>
<proteinExistence type="inferred from homology"/>
<dbReference type="EC" id="3.6.4.12" evidence="4"/>
<keyword evidence="13 21" id="KW-0238">DNA-binding</keyword>
<dbReference type="Pfam" id="PF03730">
    <property type="entry name" value="Ku_C"/>
    <property type="match status" value="1"/>
</dbReference>
<dbReference type="GO" id="GO:0006310">
    <property type="term" value="P:DNA recombination"/>
    <property type="evidence" value="ECO:0007669"/>
    <property type="project" value="UniProtKB-KW"/>
</dbReference>
<dbReference type="GO" id="GO:0042162">
    <property type="term" value="F:telomeric DNA binding"/>
    <property type="evidence" value="ECO:0007669"/>
    <property type="project" value="InterPro"/>
</dbReference>
<evidence type="ECO:0000313" key="21">
    <source>
        <dbReference type="EMBL" id="ODQ68551.1"/>
    </source>
</evidence>
<accession>A0A1E3PT04</accession>
<keyword evidence="16" id="KW-0539">Nucleus</keyword>
<dbReference type="PANTHER" id="PTHR12604">
    <property type="entry name" value="KU AUTOANTIGEN DNA HELICASE"/>
    <property type="match status" value="1"/>
</dbReference>
<dbReference type="NCBIfam" id="TIGR00578">
    <property type="entry name" value="ku70"/>
    <property type="match status" value="1"/>
</dbReference>
<dbReference type="GO" id="GO:0006303">
    <property type="term" value="P:double-strand break repair via nonhomologous end joining"/>
    <property type="evidence" value="ECO:0007669"/>
    <property type="project" value="InterPro"/>
</dbReference>
<dbReference type="Gene3D" id="2.40.290.10">
    <property type="match status" value="1"/>
</dbReference>
<dbReference type="STRING" id="857566.A0A1E3PT04"/>
<dbReference type="PIRSF" id="PIRSF003033">
    <property type="entry name" value="Ku70"/>
    <property type="match status" value="1"/>
</dbReference>
<reference evidence="21 22" key="1">
    <citation type="journal article" date="2016" name="Proc. Natl. Acad. Sci. U.S.A.">
        <title>Comparative genomics of biotechnologically important yeasts.</title>
        <authorList>
            <person name="Riley R."/>
            <person name="Haridas S."/>
            <person name="Wolfe K.H."/>
            <person name="Lopes M.R."/>
            <person name="Hittinger C.T."/>
            <person name="Goeker M."/>
            <person name="Salamov A.A."/>
            <person name="Wisecaver J.H."/>
            <person name="Long T.M."/>
            <person name="Calvey C.H."/>
            <person name="Aerts A.L."/>
            <person name="Barry K.W."/>
            <person name="Choi C."/>
            <person name="Clum A."/>
            <person name="Coughlan A.Y."/>
            <person name="Deshpande S."/>
            <person name="Douglass A.P."/>
            <person name="Hanson S.J."/>
            <person name="Klenk H.-P."/>
            <person name="LaButti K.M."/>
            <person name="Lapidus A."/>
            <person name="Lindquist E.A."/>
            <person name="Lipzen A.M."/>
            <person name="Meier-Kolthoff J.P."/>
            <person name="Ohm R.A."/>
            <person name="Otillar R.P."/>
            <person name="Pangilinan J.L."/>
            <person name="Peng Y."/>
            <person name="Rokas A."/>
            <person name="Rosa C.A."/>
            <person name="Scheuner C."/>
            <person name="Sibirny A.A."/>
            <person name="Slot J.C."/>
            <person name="Stielow J.B."/>
            <person name="Sun H."/>
            <person name="Kurtzman C.P."/>
            <person name="Blackwell M."/>
            <person name="Grigoriev I.V."/>
            <person name="Jeffries T.W."/>
        </authorList>
    </citation>
    <scope>NUCLEOTIDE SEQUENCE [LARGE SCALE GENOMIC DNA]</scope>
    <source>
        <strain evidence="21 22">DSM 6958</strain>
    </source>
</reference>
<dbReference type="SMART" id="SM00559">
    <property type="entry name" value="Ku78"/>
    <property type="match status" value="1"/>
</dbReference>
<evidence type="ECO:0000256" key="14">
    <source>
        <dbReference type="ARBA" id="ARBA00023172"/>
    </source>
</evidence>
<evidence type="ECO:0000259" key="20">
    <source>
        <dbReference type="SMART" id="SM00559"/>
    </source>
</evidence>
<keyword evidence="9" id="KW-0378">Hydrolase</keyword>
<dbReference type="Gene3D" id="1.10.1600.10">
    <property type="match status" value="1"/>
</dbReference>
<dbReference type="InterPro" id="IPR016194">
    <property type="entry name" value="SPOC-like_C_dom_sf"/>
</dbReference>
<sequence>MGPTEVNPKIENDLLFGNFDDSGERVMNESDYKDHRDALLFAIDVSRSMTQLSDKLGGVSACELALKSIFDCISSRIIENSYNLTGIILYGVKTCNQCRVLMPLSIPDSSAIKNLRHFLQDAELYHEAFQYNKTKSPALIADLLFLANQQFNSFASKIPSRRLVLITDNDSPCTEDEPKGLLYAKTRAKDLYHLGVKVEPLFLLHEFNNESFDSSRFYDDLIYDTMLETELADFDGLDQLEIKAKSKTQPLQACNLSSEILSRRTIRRPLATNTIVLNAQINIGVQIYSLYRPQVASRATWIYAQGEVAKTVDHDTRIVVKTTGKDVLPEDVRRTYRFGEDFVKFTPKQLSKFRYFGEPTIRILGFKPASWLKFDDNVRPNYFIFPTDKQFLGSTRGFSALYQSLMRKDKIAIAYVITQKNSTPFYAALVPSPETDLSNPANPDTPAGLFLIPIPFADDRRRVPCIPADQQTVAPDSLVGIMRNIISKLKMSKGYEPYRYNNPALQLHYRALQAVALDDEYSDLYIEDKTMPKYNSIENRVGTLIGDFDHAVKDHLHISSDSTEAKNGLENEQSSGQKRLADDGTPITKEVKKRKNTRPEFSMKEVWRLYQSHIIHTYTNDQLQKFISRLNLKKSSLKGTVKELLVDTLVTYLDTLSSLDDLETAFGESGGEVNISEAAS</sequence>
<keyword evidence="8" id="KW-0227">DNA damage</keyword>
<feature type="domain" description="Ku" evidence="20">
    <location>
        <begin position="324"/>
        <end position="471"/>
    </location>
</feature>
<evidence type="ECO:0000256" key="11">
    <source>
        <dbReference type="ARBA" id="ARBA00022840"/>
    </source>
</evidence>
<keyword evidence="10" id="KW-0347">Helicase</keyword>
<evidence type="ECO:0000256" key="10">
    <source>
        <dbReference type="ARBA" id="ARBA00022806"/>
    </source>
</evidence>
<keyword evidence="14" id="KW-0233">DNA recombination</keyword>
<dbReference type="InterPro" id="IPR005160">
    <property type="entry name" value="Ku_C"/>
</dbReference>
<dbReference type="EMBL" id="KV454406">
    <property type="protein sequence ID" value="ODQ68551.1"/>
    <property type="molecule type" value="Genomic_DNA"/>
</dbReference>
<evidence type="ECO:0000256" key="6">
    <source>
        <dbReference type="ARBA" id="ARBA00022454"/>
    </source>
</evidence>
<dbReference type="InterPro" id="IPR047087">
    <property type="entry name" value="KU70_core_dom"/>
</dbReference>
<name>A0A1E3PT04_9ASCO</name>
<evidence type="ECO:0000256" key="7">
    <source>
        <dbReference type="ARBA" id="ARBA00022741"/>
    </source>
</evidence>
<evidence type="ECO:0000256" key="19">
    <source>
        <dbReference type="SAM" id="MobiDB-lite"/>
    </source>
</evidence>
<dbReference type="OrthoDB" id="3249161at2759"/>
<evidence type="ECO:0000256" key="15">
    <source>
        <dbReference type="ARBA" id="ARBA00023204"/>
    </source>
</evidence>
<dbReference type="GO" id="GO:0003678">
    <property type="term" value="F:DNA helicase activity"/>
    <property type="evidence" value="ECO:0007669"/>
    <property type="project" value="UniProtKB-EC"/>
</dbReference>
<evidence type="ECO:0000256" key="16">
    <source>
        <dbReference type="ARBA" id="ARBA00023242"/>
    </source>
</evidence>
<evidence type="ECO:0000256" key="5">
    <source>
        <dbReference type="ARBA" id="ARBA00021796"/>
    </source>
</evidence>
<dbReference type="Proteomes" id="UP000095009">
    <property type="component" value="Unassembled WGS sequence"/>
</dbReference>
<evidence type="ECO:0000256" key="18">
    <source>
        <dbReference type="PIRSR" id="PIRSR003033-1"/>
    </source>
</evidence>
<dbReference type="GO" id="GO:0003690">
    <property type="term" value="F:double-stranded DNA binding"/>
    <property type="evidence" value="ECO:0007669"/>
    <property type="project" value="TreeGrafter"/>
</dbReference>
<evidence type="ECO:0000256" key="12">
    <source>
        <dbReference type="ARBA" id="ARBA00022895"/>
    </source>
</evidence>
<feature type="compositionally biased region" description="Basic and acidic residues" evidence="19">
    <location>
        <begin position="559"/>
        <end position="569"/>
    </location>
</feature>
<dbReference type="GO" id="GO:0000781">
    <property type="term" value="C:chromosome, telomeric region"/>
    <property type="evidence" value="ECO:0007669"/>
    <property type="project" value="UniProtKB-SubCell"/>
</dbReference>
<keyword evidence="12" id="KW-0779">Telomere</keyword>
<dbReference type="Pfam" id="PF02735">
    <property type="entry name" value="Ku"/>
    <property type="match status" value="1"/>
</dbReference>
<dbReference type="GO" id="GO:0005524">
    <property type="term" value="F:ATP binding"/>
    <property type="evidence" value="ECO:0007669"/>
    <property type="project" value="UniProtKB-KW"/>
</dbReference>
<protein>
    <recommendedName>
        <fullName evidence="5">ATP-dependent DNA helicase II subunit 1</fullName>
        <ecNumber evidence="4">3.6.4.12</ecNumber>
    </recommendedName>
    <alternativeName>
        <fullName evidence="17">ATP-dependent DNA helicase II subunit Ku70</fullName>
    </alternativeName>
</protein>
<dbReference type="Pfam" id="PF03731">
    <property type="entry name" value="Ku_N"/>
    <property type="match status" value="1"/>
</dbReference>
<dbReference type="GO" id="GO:0016787">
    <property type="term" value="F:hydrolase activity"/>
    <property type="evidence" value="ECO:0007669"/>
    <property type="project" value="UniProtKB-KW"/>
</dbReference>
<feature type="active site" description="Schiff-base intermediate with DNA; for 5'-deoxyribose-5-phosphate lyase activity" evidence="18">
    <location>
        <position position="33"/>
    </location>
</feature>
<dbReference type="PANTHER" id="PTHR12604:SF2">
    <property type="entry name" value="X-RAY REPAIR CROSS-COMPLEMENTING PROTEIN 6"/>
    <property type="match status" value="1"/>
</dbReference>
<keyword evidence="7" id="KW-0547">Nucleotide-binding</keyword>
<evidence type="ECO:0000256" key="4">
    <source>
        <dbReference type="ARBA" id="ARBA00012551"/>
    </source>
</evidence>